<keyword evidence="2" id="KW-1185">Reference proteome</keyword>
<dbReference type="RefSeq" id="WP_376882323.1">
    <property type="nucleotide sequence ID" value="NZ_JBHUHR010000001.1"/>
</dbReference>
<dbReference type="Proteomes" id="UP001597361">
    <property type="component" value="Unassembled WGS sequence"/>
</dbReference>
<evidence type="ECO:0000313" key="2">
    <source>
        <dbReference type="Proteomes" id="UP001597361"/>
    </source>
</evidence>
<comment type="caution">
    <text evidence="1">The sequence shown here is derived from an EMBL/GenBank/DDBJ whole genome shotgun (WGS) entry which is preliminary data.</text>
</comment>
<accession>A0ABW4VID0</accession>
<proteinExistence type="predicted"/>
<protein>
    <recommendedName>
        <fullName evidence="3">PKD domain-containing protein</fullName>
    </recommendedName>
</protein>
<sequence>MKHFKYILAMLLPLCLVISCIVDDNYELGVLLDPSEIQFRVVQDFEADPGGNTVILINDTPETIPVWNFGTGKSNRQVDTVRYAFKGSYEIHLSIVSGGGLVQVEPVTIEVTEDNLNYVDDPLWTAISGGVGEEKTWVLDIDAKFFNGPLFFFGTDNGYLAEGGQWSGGETGCYGDDCWSWEPDYVGNEWLMEHGDYGTMTFNLKGGPFVKVEHLKIPQRGSESGTYFIDIDNKTLTMTNATPLHDIGRDPVVSQWGNIRLISLTEDSMQLGVIRDSDPNDGTAMLVYNYISKEYSDNWVPGDEPDPEPPYQGDANADLTTSVTTSKRWEMSQITPYNWTDLAGDFLNDWNGPQDYIGSGWAPFDLDMLKNISLTLSKTGSNSGDYSFTNGSGEVISGSYSVDDENNIIFDRFISFGLSGWLNFATTSENGLRLIRTETDALGNITGIWLGQKDPAKPEYLAYHFVP</sequence>
<evidence type="ECO:0000313" key="1">
    <source>
        <dbReference type="EMBL" id="MFD2033245.1"/>
    </source>
</evidence>
<dbReference type="EMBL" id="JBHUHR010000001">
    <property type="protein sequence ID" value="MFD2033245.1"/>
    <property type="molecule type" value="Genomic_DNA"/>
</dbReference>
<gene>
    <name evidence="1" type="ORF">ACFSKL_00500</name>
</gene>
<organism evidence="1 2">
    <name type="scientific">Belliella marina</name>
    <dbReference type="NCBI Taxonomy" id="1644146"/>
    <lineage>
        <taxon>Bacteria</taxon>
        <taxon>Pseudomonadati</taxon>
        <taxon>Bacteroidota</taxon>
        <taxon>Cytophagia</taxon>
        <taxon>Cytophagales</taxon>
        <taxon>Cyclobacteriaceae</taxon>
        <taxon>Belliella</taxon>
    </lineage>
</organism>
<evidence type="ECO:0008006" key="3">
    <source>
        <dbReference type="Google" id="ProtNLM"/>
    </source>
</evidence>
<dbReference type="PROSITE" id="PS51257">
    <property type="entry name" value="PROKAR_LIPOPROTEIN"/>
    <property type="match status" value="1"/>
</dbReference>
<name>A0ABW4VID0_9BACT</name>
<reference evidence="2" key="1">
    <citation type="journal article" date="2019" name="Int. J. Syst. Evol. Microbiol.">
        <title>The Global Catalogue of Microorganisms (GCM) 10K type strain sequencing project: providing services to taxonomists for standard genome sequencing and annotation.</title>
        <authorList>
            <consortium name="The Broad Institute Genomics Platform"/>
            <consortium name="The Broad Institute Genome Sequencing Center for Infectious Disease"/>
            <person name="Wu L."/>
            <person name="Ma J."/>
        </authorList>
    </citation>
    <scope>NUCLEOTIDE SEQUENCE [LARGE SCALE GENOMIC DNA]</scope>
    <source>
        <strain evidence="2">CGMCC 1.15180</strain>
    </source>
</reference>